<evidence type="ECO:0000313" key="2">
    <source>
        <dbReference type="Proteomes" id="UP001346869"/>
    </source>
</evidence>
<accession>A0AAN7XSV9</accession>
<protein>
    <submittedName>
        <fullName evidence="1">Uncharacterized protein</fullName>
    </submittedName>
</protein>
<keyword evidence="2" id="KW-1185">Reference proteome</keyword>
<dbReference type="AlphaFoldDB" id="A0AAN7XSV9"/>
<dbReference type="EMBL" id="JAUZQC010000008">
    <property type="protein sequence ID" value="KAK5866782.1"/>
    <property type="molecule type" value="Genomic_DNA"/>
</dbReference>
<gene>
    <name evidence="1" type="ORF">PBY51_011330</name>
</gene>
<sequence length="78" mass="8517">MRRSGWSEFCPPVNAPGIDDITTARIHRLQGGLPRGRAVLCGEAGDGSRCRQIVFTLPSPAMQRENTSINLPLALETR</sequence>
<evidence type="ECO:0000313" key="1">
    <source>
        <dbReference type="EMBL" id="KAK5866782.1"/>
    </source>
</evidence>
<organism evidence="1 2">
    <name type="scientific">Eleginops maclovinus</name>
    <name type="common">Patagonian blennie</name>
    <name type="synonym">Eleginus maclovinus</name>
    <dbReference type="NCBI Taxonomy" id="56733"/>
    <lineage>
        <taxon>Eukaryota</taxon>
        <taxon>Metazoa</taxon>
        <taxon>Chordata</taxon>
        <taxon>Craniata</taxon>
        <taxon>Vertebrata</taxon>
        <taxon>Euteleostomi</taxon>
        <taxon>Actinopterygii</taxon>
        <taxon>Neopterygii</taxon>
        <taxon>Teleostei</taxon>
        <taxon>Neoteleostei</taxon>
        <taxon>Acanthomorphata</taxon>
        <taxon>Eupercaria</taxon>
        <taxon>Perciformes</taxon>
        <taxon>Notothenioidei</taxon>
        <taxon>Eleginopidae</taxon>
        <taxon>Eleginops</taxon>
    </lineage>
</organism>
<proteinExistence type="predicted"/>
<dbReference type="Proteomes" id="UP001346869">
    <property type="component" value="Unassembled WGS sequence"/>
</dbReference>
<reference evidence="1 2" key="2">
    <citation type="journal article" date="2023" name="Mol. Biol. Evol.">
        <title>Genomics of Secondarily Temperate Adaptation in the Only Non-Antarctic Icefish.</title>
        <authorList>
            <person name="Rivera-Colon A.G."/>
            <person name="Rayamajhi N."/>
            <person name="Minhas B.F."/>
            <person name="Madrigal G."/>
            <person name="Bilyk K.T."/>
            <person name="Yoon V."/>
            <person name="Hune M."/>
            <person name="Gregory S."/>
            <person name="Cheng C.H.C."/>
            <person name="Catchen J.M."/>
        </authorList>
    </citation>
    <scope>NUCLEOTIDE SEQUENCE [LARGE SCALE GENOMIC DNA]</scope>
    <source>
        <strain evidence="1">JMC-PN-2008</strain>
    </source>
</reference>
<comment type="caution">
    <text evidence="1">The sequence shown here is derived from an EMBL/GenBank/DDBJ whole genome shotgun (WGS) entry which is preliminary data.</text>
</comment>
<name>A0AAN7XSV9_ELEMC</name>
<reference evidence="1 2" key="1">
    <citation type="journal article" date="2023" name="Genes (Basel)">
        <title>Chromosome-Level Genome Assembly and Circadian Gene Repertoire of the Patagonia Blennie Eleginops maclovinus-The Closest Ancestral Proxy of Antarctic Cryonotothenioids.</title>
        <authorList>
            <person name="Cheng C.C."/>
            <person name="Rivera-Colon A.G."/>
            <person name="Minhas B.F."/>
            <person name="Wilson L."/>
            <person name="Rayamajhi N."/>
            <person name="Vargas-Chacoff L."/>
            <person name="Catchen J.M."/>
        </authorList>
    </citation>
    <scope>NUCLEOTIDE SEQUENCE [LARGE SCALE GENOMIC DNA]</scope>
    <source>
        <strain evidence="1">JMC-PN-2008</strain>
    </source>
</reference>